<keyword evidence="2" id="KW-0812">Transmembrane</keyword>
<keyword evidence="2" id="KW-0472">Membrane</keyword>
<protein>
    <submittedName>
        <fullName evidence="4">Uncharacterized protein</fullName>
    </submittedName>
</protein>
<gene>
    <name evidence="4" type="ORF">TrST_g6442</name>
</gene>
<feature type="transmembrane region" description="Helical" evidence="2">
    <location>
        <begin position="88"/>
        <end position="114"/>
    </location>
</feature>
<dbReference type="Proteomes" id="UP001165085">
    <property type="component" value="Unassembled WGS sequence"/>
</dbReference>
<dbReference type="OrthoDB" id="36142at2759"/>
<feature type="transmembrane region" description="Helical" evidence="2">
    <location>
        <begin position="57"/>
        <end position="76"/>
    </location>
</feature>
<organism evidence="4 5">
    <name type="scientific">Triparma strigata</name>
    <dbReference type="NCBI Taxonomy" id="1606541"/>
    <lineage>
        <taxon>Eukaryota</taxon>
        <taxon>Sar</taxon>
        <taxon>Stramenopiles</taxon>
        <taxon>Ochrophyta</taxon>
        <taxon>Bolidophyceae</taxon>
        <taxon>Parmales</taxon>
        <taxon>Triparmaceae</taxon>
        <taxon>Triparma</taxon>
    </lineage>
</organism>
<accession>A0A9W6ZQU6</accession>
<dbReference type="AlphaFoldDB" id="A0A9W6ZQU6"/>
<evidence type="ECO:0000256" key="3">
    <source>
        <dbReference type="SAM" id="SignalP"/>
    </source>
</evidence>
<feature type="transmembrane region" description="Helical" evidence="2">
    <location>
        <begin position="120"/>
        <end position="145"/>
    </location>
</feature>
<feature type="transmembrane region" description="Helical" evidence="2">
    <location>
        <begin position="364"/>
        <end position="382"/>
    </location>
</feature>
<evidence type="ECO:0000313" key="5">
    <source>
        <dbReference type="Proteomes" id="UP001165085"/>
    </source>
</evidence>
<reference evidence="5" key="1">
    <citation type="journal article" date="2023" name="Commun. Biol.">
        <title>Genome analysis of Parmales, the sister group of diatoms, reveals the evolutionary specialization of diatoms from phago-mixotrophs to photoautotrophs.</title>
        <authorList>
            <person name="Ban H."/>
            <person name="Sato S."/>
            <person name="Yoshikawa S."/>
            <person name="Yamada K."/>
            <person name="Nakamura Y."/>
            <person name="Ichinomiya M."/>
            <person name="Sato N."/>
            <person name="Blanc-Mathieu R."/>
            <person name="Endo H."/>
            <person name="Kuwata A."/>
            <person name="Ogata H."/>
        </authorList>
    </citation>
    <scope>NUCLEOTIDE SEQUENCE [LARGE SCALE GENOMIC DNA]</scope>
    <source>
        <strain evidence="5">NIES 3701</strain>
    </source>
</reference>
<evidence type="ECO:0000256" key="2">
    <source>
        <dbReference type="SAM" id="Phobius"/>
    </source>
</evidence>
<dbReference type="EMBL" id="BRXY01000034">
    <property type="protein sequence ID" value="GMH55448.1"/>
    <property type="molecule type" value="Genomic_DNA"/>
</dbReference>
<keyword evidence="2" id="KW-1133">Transmembrane helix</keyword>
<feature type="signal peptide" evidence="3">
    <location>
        <begin position="1"/>
        <end position="20"/>
    </location>
</feature>
<evidence type="ECO:0000313" key="4">
    <source>
        <dbReference type="EMBL" id="GMH55448.1"/>
    </source>
</evidence>
<feature type="region of interest" description="Disordered" evidence="1">
    <location>
        <begin position="161"/>
        <end position="196"/>
    </location>
</feature>
<keyword evidence="5" id="KW-1185">Reference proteome</keyword>
<feature type="chain" id="PRO_5040866888" evidence="3">
    <location>
        <begin position="21"/>
        <end position="383"/>
    </location>
</feature>
<keyword evidence="3" id="KW-0732">Signal</keyword>
<proteinExistence type="predicted"/>
<sequence>MPSHPTFLLTLLLFPPLTLNTILSLRDGFSPDNEILRNDNWCITGQSDVGNGFSARLGGMAGLFIAIVKIMVFMFADVNEDGRRFYELHSPTILFMIFANLSNLLFQVYVLTVAPASAHFAIKILICSLAYETLLIGGSFWFNYLSQIKIRRIFKYDPRPPLPLDPQSKPSVSKAMLGKKTNKKKDDDALTEAPEPEPAVDITNNIPSRIIFRTTAICSTAFAVPFFRDLFYPGHVLKWFPNDVRYLIFTKSYLHSPPLPVDNSHLMYLGSKILSQRCGLQILLICLFKISTSILIKNGPPLERSWREGWDSHSSIPKLHPSSLLGPLKQVQVLKLQTLGNVLIWMTMWRFYHAALELEGYKTNHALIVIFWETFILGIYAWF</sequence>
<evidence type="ECO:0000256" key="1">
    <source>
        <dbReference type="SAM" id="MobiDB-lite"/>
    </source>
</evidence>
<name>A0A9W6ZQU6_9STRA</name>
<comment type="caution">
    <text evidence="4">The sequence shown here is derived from an EMBL/GenBank/DDBJ whole genome shotgun (WGS) entry which is preliminary data.</text>
</comment>